<dbReference type="EMBL" id="CM043801">
    <property type="protein sequence ID" value="KAI4809019.1"/>
    <property type="molecule type" value="Genomic_DNA"/>
</dbReference>
<name>A0ACB9W7Q1_CHAAC</name>
<evidence type="ECO:0000313" key="1">
    <source>
        <dbReference type="EMBL" id="KAI4809019.1"/>
    </source>
</evidence>
<proteinExistence type="predicted"/>
<accession>A0ACB9W7Q1</accession>
<protein>
    <submittedName>
        <fullName evidence="1">Uncharacterized protein</fullName>
    </submittedName>
</protein>
<sequence>MKHTPITVWCVQVMFISRKSCTERQTNAMELSPVCTDSISTEGCVIKQDGGRRKSKVSRDADIEIENLYKAIPQLAKVFRITDKIGEGTFSSVFLGEAQMHDGRRAMFALKHLIPTSHPTRIAAELQCLTVAGGTESVIGATYCFRKEDHVVIVMPYMEHQAIVDIIGSLTFEEVRLYIYHLMKALRHVHQFGIIHRDIKPNNFLYNRKSNTYALVDFGLAQGTADTQIELLKVVRQRAALKGGGSMGKQDTAQRSKAPPRPPPKTTTASTSLPPRPSTSLLHSSSSSSSSATRKSLVKKARCVSTTVPTSASRTNHTKDLSGLRKQPRPVFGERNLNSCTPAAATTKPAAIKAELVKSSKTEDPANRRYCAAGRGPLPVRTQSASQKPQRAVQQGLTCSCYQSDRVCNICMSRKPQVAPRAGTPGFRAPEVLTKCPNQGTAIDVWSAGVILLSLLSGRYPFFKASDDLIALTQIMTVRGSRETIRAAKAFGKAVACSRELPRQDLRTLCETLRGRRPSPDEVTPLPEANRDSTRLHNIQDATPTHRPAEQHKDGAGENPSSLSAALPNQQEVRNSETDCKVELDERGWDRVPDEAYHLLDRLLDLNPGTRMTAAQALQHPLFKDL</sequence>
<dbReference type="Proteomes" id="UP001057452">
    <property type="component" value="Chromosome 17"/>
</dbReference>
<organism evidence="1 2">
    <name type="scientific">Chaenocephalus aceratus</name>
    <name type="common">Blackfin icefish</name>
    <name type="synonym">Chaenichthys aceratus</name>
    <dbReference type="NCBI Taxonomy" id="36190"/>
    <lineage>
        <taxon>Eukaryota</taxon>
        <taxon>Metazoa</taxon>
        <taxon>Chordata</taxon>
        <taxon>Craniata</taxon>
        <taxon>Vertebrata</taxon>
        <taxon>Euteleostomi</taxon>
        <taxon>Actinopterygii</taxon>
        <taxon>Neopterygii</taxon>
        <taxon>Teleostei</taxon>
        <taxon>Neoteleostei</taxon>
        <taxon>Acanthomorphata</taxon>
        <taxon>Eupercaria</taxon>
        <taxon>Perciformes</taxon>
        <taxon>Notothenioidei</taxon>
        <taxon>Channichthyidae</taxon>
        <taxon>Chaenocephalus</taxon>
    </lineage>
</organism>
<comment type="caution">
    <text evidence="1">The sequence shown here is derived from an EMBL/GenBank/DDBJ whole genome shotgun (WGS) entry which is preliminary data.</text>
</comment>
<keyword evidence="2" id="KW-1185">Reference proteome</keyword>
<reference evidence="1" key="1">
    <citation type="submission" date="2022-05" db="EMBL/GenBank/DDBJ databases">
        <title>Chromosome-level genome of Chaenocephalus aceratus.</title>
        <authorList>
            <person name="Park H."/>
        </authorList>
    </citation>
    <scope>NUCLEOTIDE SEQUENCE</scope>
    <source>
        <strain evidence="1">KU_202001</strain>
    </source>
</reference>
<evidence type="ECO:0000313" key="2">
    <source>
        <dbReference type="Proteomes" id="UP001057452"/>
    </source>
</evidence>
<gene>
    <name evidence="1" type="ORF">KUCAC02_017935</name>
</gene>